<evidence type="ECO:0000259" key="1">
    <source>
        <dbReference type="PROSITE" id="PS51186"/>
    </source>
</evidence>
<dbReference type="PROSITE" id="PS51186">
    <property type="entry name" value="GNAT"/>
    <property type="match status" value="1"/>
</dbReference>
<dbReference type="Proteomes" id="UP001560685">
    <property type="component" value="Unassembled WGS sequence"/>
</dbReference>
<comment type="caution">
    <text evidence="2">The sequence shown here is derived from an EMBL/GenBank/DDBJ whole genome shotgun (WGS) entry which is preliminary data.</text>
</comment>
<accession>A0ABV3Z7B4</accession>
<organism evidence="2 3">
    <name type="scientific">Hyphococcus lacteus</name>
    <dbReference type="NCBI Taxonomy" id="3143536"/>
    <lineage>
        <taxon>Bacteria</taxon>
        <taxon>Pseudomonadati</taxon>
        <taxon>Pseudomonadota</taxon>
        <taxon>Alphaproteobacteria</taxon>
        <taxon>Parvularculales</taxon>
        <taxon>Parvularculaceae</taxon>
        <taxon>Hyphococcus</taxon>
    </lineage>
</organism>
<dbReference type="InterPro" id="IPR000182">
    <property type="entry name" value="GNAT_dom"/>
</dbReference>
<dbReference type="CDD" id="cd04301">
    <property type="entry name" value="NAT_SF"/>
    <property type="match status" value="1"/>
</dbReference>
<keyword evidence="3" id="KW-1185">Reference proteome</keyword>
<gene>
    <name evidence="2" type="ORF">ABFZ84_11105</name>
</gene>
<feature type="domain" description="N-acetyltransferase" evidence="1">
    <location>
        <begin position="50"/>
        <end position="193"/>
    </location>
</feature>
<dbReference type="RefSeq" id="WP_369314083.1">
    <property type="nucleotide sequence ID" value="NZ_JBEHZE010000001.1"/>
</dbReference>
<proteinExistence type="predicted"/>
<dbReference type="InterPro" id="IPR016181">
    <property type="entry name" value="Acyl_CoA_acyltransferase"/>
</dbReference>
<dbReference type="EMBL" id="JBEHZE010000001">
    <property type="protein sequence ID" value="MEX6634092.1"/>
    <property type="molecule type" value="Genomic_DNA"/>
</dbReference>
<dbReference type="SUPFAM" id="SSF55729">
    <property type="entry name" value="Acyl-CoA N-acyltransferases (Nat)"/>
    <property type="match status" value="1"/>
</dbReference>
<dbReference type="Gene3D" id="3.40.630.30">
    <property type="match status" value="1"/>
</dbReference>
<sequence>MTSNYSQLSINPLSSNQIAVTITYLEQTERPSLNMPPAPSFGPRRKTALMRVEKTPVHFYRYLYDLVGAPFNWVSRVTMSDEDLTTILHDDDVYFYVLYVGGAPAGLAEIDARDQKSHELKFFGLAPDFTGMGLGRYFITNILDLAWSRGPERLKLETCTLDHPAALPLYQKFGFHVIDRRKGFVERLAPKTN</sequence>
<reference evidence="2 3" key="1">
    <citation type="submission" date="2024-05" db="EMBL/GenBank/DDBJ databases">
        <title>Three bacterial strains, DH-69, EH-24, and ECK-19 isolated from coastal sediments.</title>
        <authorList>
            <person name="Ye Y.-Q."/>
            <person name="Du Z.-J."/>
        </authorList>
    </citation>
    <scope>NUCLEOTIDE SEQUENCE [LARGE SCALE GENOMIC DNA]</scope>
    <source>
        <strain evidence="2 3">ECK-19</strain>
    </source>
</reference>
<name>A0ABV3Z7B4_9PROT</name>
<protein>
    <submittedName>
        <fullName evidence="2">GNAT family N-acetyltransferase</fullName>
    </submittedName>
</protein>
<evidence type="ECO:0000313" key="3">
    <source>
        <dbReference type="Proteomes" id="UP001560685"/>
    </source>
</evidence>
<evidence type="ECO:0000313" key="2">
    <source>
        <dbReference type="EMBL" id="MEX6634092.1"/>
    </source>
</evidence>
<dbReference type="Pfam" id="PF00583">
    <property type="entry name" value="Acetyltransf_1"/>
    <property type="match status" value="1"/>
</dbReference>